<evidence type="ECO:0000256" key="1">
    <source>
        <dbReference type="SAM" id="MobiDB-lite"/>
    </source>
</evidence>
<proteinExistence type="predicted"/>
<accession>A0A0V0YAY9</accession>
<protein>
    <submittedName>
        <fullName evidence="2">Uncharacterized protein</fullName>
    </submittedName>
</protein>
<name>A0A0V0YAY9_TRIPS</name>
<dbReference type="EMBL" id="JYDU01000032">
    <property type="protein sequence ID" value="KRX97423.1"/>
    <property type="molecule type" value="Genomic_DNA"/>
</dbReference>
<reference evidence="2 3" key="1">
    <citation type="submission" date="2015-01" db="EMBL/GenBank/DDBJ databases">
        <title>Evolution of Trichinella species and genotypes.</title>
        <authorList>
            <person name="Korhonen P.K."/>
            <person name="Edoardo P."/>
            <person name="Giuseppe L.R."/>
            <person name="Gasser R.B."/>
        </authorList>
    </citation>
    <scope>NUCLEOTIDE SEQUENCE [LARGE SCALE GENOMIC DNA]</scope>
    <source>
        <strain evidence="2">ISS141</strain>
    </source>
</reference>
<evidence type="ECO:0000313" key="2">
    <source>
        <dbReference type="EMBL" id="KRX97423.1"/>
    </source>
</evidence>
<organism evidence="2 3">
    <name type="scientific">Trichinella pseudospiralis</name>
    <name type="common">Parasitic roundworm</name>
    <dbReference type="NCBI Taxonomy" id="6337"/>
    <lineage>
        <taxon>Eukaryota</taxon>
        <taxon>Metazoa</taxon>
        <taxon>Ecdysozoa</taxon>
        <taxon>Nematoda</taxon>
        <taxon>Enoplea</taxon>
        <taxon>Dorylaimia</taxon>
        <taxon>Trichinellida</taxon>
        <taxon>Trichinellidae</taxon>
        <taxon>Trichinella</taxon>
    </lineage>
</organism>
<gene>
    <name evidence="2" type="ORF">T4E_6428</name>
</gene>
<evidence type="ECO:0000313" key="3">
    <source>
        <dbReference type="Proteomes" id="UP000054815"/>
    </source>
</evidence>
<feature type="region of interest" description="Disordered" evidence="1">
    <location>
        <begin position="345"/>
        <end position="375"/>
    </location>
</feature>
<comment type="caution">
    <text evidence="2">The sequence shown here is derived from an EMBL/GenBank/DDBJ whole genome shotgun (WGS) entry which is preliminary data.</text>
</comment>
<feature type="compositionally biased region" description="Polar residues" evidence="1">
    <location>
        <begin position="363"/>
        <end position="373"/>
    </location>
</feature>
<dbReference type="Proteomes" id="UP000054815">
    <property type="component" value="Unassembled WGS sequence"/>
</dbReference>
<sequence length="836" mass="94197">MCACCKDTGKGISMKLNFFRLQQINADFSAFVVLSRFKSAEENKLCWATRSTVRQNGNSHGHMRKMSAEPDVIKAGNTRSVSDETSTKSTVTNVDQRLLNDAWYLITADFVADKVHSTLFMHKTKQRCFYEALEKYERNLNFDKFIERVFHIFNTPPALNSPLPSLLLLFMKPKDLLKSKFQSQYWQVKKALDLYKSMIFSTQNRGQRLKLKNFFRNSTQKPLDVYFSELLNNIDKIGSWHEILKTLCPDVQYIPKDDDQFEKAVFVQDESGEPVVDDFETVYLTADDGDISIKGNSTCSSCSKGEPCLWRKFRQGENGQLLYRVDGIELPMDVEYYDEITVSEPRSANSQKKKVSKHGGMESNESTQNQTADSGIHESVDTAALEACLPERYFEWAARINRQIVSRTTTNKSCHDEVLKPEQVQKNPDDISDSEFMHKEMKQQKISDSVDSVEGSFFGRITQDDIVQYVNMGAGPSNLVLLEGNVFEDANNGNLLCKMNSNDHFIESVDQIPVTSFSGVAVYSKDNINAVYSQSFAFAHASDIIDFPKHPLDSLEPVELSDIEITTDFTFDNYLNDQNLTLESVIAQTAFLADHDVPTCSGNLLTPSIMFNEPTTTQEADRLAESHYMPSDFTETSPVDISLGNNETFSAVESNVVEPQCYDQPVNDDLMLQEFIVIQDGHSDYEMAEQLPAEDVQQMMNLNLPDDLQTLSNVESDPLHTLTCADPVGDDFAYSLTINDDFLIPFEIPHASNLSDVPICDPMADNYFALPTGPSVSSAFPVDDDNFDLFVMNDQMEPAPAESDLPKSYTLTEMRLLLGSVLIVCILSSPLGRWVM</sequence>
<dbReference type="AlphaFoldDB" id="A0A0V0YAY9"/>